<evidence type="ECO:0000313" key="1">
    <source>
        <dbReference type="EMBL" id="KAJ4120082.1"/>
    </source>
</evidence>
<accession>A0ABQ8R169</accession>
<protein>
    <submittedName>
        <fullName evidence="1">Uncharacterized protein</fullName>
    </submittedName>
</protein>
<evidence type="ECO:0000313" key="2">
    <source>
        <dbReference type="Proteomes" id="UP001152024"/>
    </source>
</evidence>
<name>A0ABQ8R169_FUSEQ</name>
<sequence length="86" mass="9986">MCWQTTVTTRCKSCNDFLGQTEFVDRCPSAEGAKCIRGPFKQLVQDPKGECNEYQVIRECQESQKKKNAKLEERRVKLLEVLDDEK</sequence>
<dbReference type="EMBL" id="JAOQBH010000020">
    <property type="protein sequence ID" value="KAJ4120082.1"/>
    <property type="molecule type" value="Genomic_DNA"/>
</dbReference>
<reference evidence="1" key="1">
    <citation type="submission" date="2022-09" db="EMBL/GenBank/DDBJ databases">
        <title>Fusarium specimens isolated from Avocado Roots.</title>
        <authorList>
            <person name="Stajich J."/>
            <person name="Roper C."/>
            <person name="Heimlech-Rivalta G."/>
        </authorList>
    </citation>
    <scope>NUCLEOTIDE SEQUENCE</scope>
    <source>
        <strain evidence="1">CF00095</strain>
    </source>
</reference>
<gene>
    <name evidence="1" type="ORF">NW768_010365</name>
</gene>
<comment type="caution">
    <text evidence="1">The sequence shown here is derived from an EMBL/GenBank/DDBJ whole genome shotgun (WGS) entry which is preliminary data.</text>
</comment>
<organism evidence="1 2">
    <name type="scientific">Fusarium equiseti</name>
    <name type="common">Fusarium scirpi</name>
    <dbReference type="NCBI Taxonomy" id="61235"/>
    <lineage>
        <taxon>Eukaryota</taxon>
        <taxon>Fungi</taxon>
        <taxon>Dikarya</taxon>
        <taxon>Ascomycota</taxon>
        <taxon>Pezizomycotina</taxon>
        <taxon>Sordariomycetes</taxon>
        <taxon>Hypocreomycetidae</taxon>
        <taxon>Hypocreales</taxon>
        <taxon>Nectriaceae</taxon>
        <taxon>Fusarium</taxon>
        <taxon>Fusarium incarnatum-equiseti species complex</taxon>
    </lineage>
</organism>
<keyword evidence="2" id="KW-1185">Reference proteome</keyword>
<proteinExistence type="predicted"/>
<dbReference type="Proteomes" id="UP001152024">
    <property type="component" value="Unassembled WGS sequence"/>
</dbReference>